<sequence>MGKGQLSLGVKVLLIAGMVLSFGMIGCEGEEEAFTVEETEVEVEVDSWEDMDPGEVSRFDGETAKQPDVSWEPYRVDRDVRGVYFTEYTLSRGEEYFQSLIEKTNNSIINAWVINIKNDNANVVYNSEVPLVQEVGADMSIIRDMDHVMNELRENDIYPIGRIVAFKDRIAATAREDLAIKDVNGNVWRDNKGDAWLNPYKKESWDYLVDIAKEAAMHGYKDIQFDYVRFPTDGRTSEIDYEGKDEEMSQSEAIAAFLEYAREELKPYGVFVTADIFGWALVETGGASVGHHLETIVPATDVILPMVYPSHYGPGIFGFSKPDLHPYEMVYQSMERAQERIADMNYDGQVARLRPWLQDFTATYLGAGNWMTYGPEEVLLQIEASYDAGVEEWVLWNSGNNYTWEALEAVDVEDFTEEDEGN</sequence>
<dbReference type="InterPro" id="IPR025275">
    <property type="entry name" value="DUF4015"/>
</dbReference>
<protein>
    <submittedName>
        <fullName evidence="2">Glycoside hydrolase</fullName>
    </submittedName>
</protein>
<dbReference type="Proteomes" id="UP000449710">
    <property type="component" value="Unassembled WGS sequence"/>
</dbReference>
<dbReference type="RefSeq" id="WP_160721622.1">
    <property type="nucleotide sequence ID" value="NZ_SUMG01000010.1"/>
</dbReference>
<dbReference type="Pfam" id="PF13200">
    <property type="entry name" value="DUF4015"/>
    <property type="match status" value="1"/>
</dbReference>
<reference evidence="2 3" key="1">
    <citation type="submission" date="2019-04" db="EMBL/GenBank/DDBJ databases">
        <title>Isachenkonia alkalipeptolytica gen. nov. sp. nov. a new anaerobic, alkiliphilic organothrophic bacterium capable to reduce synthesized ferrihydrite isolated from a soda lake.</title>
        <authorList>
            <person name="Toshchakov S.V."/>
            <person name="Zavarzina D.G."/>
            <person name="Zhilina T.N."/>
            <person name="Kostrikina N.A."/>
            <person name="Kublanov I.V."/>
        </authorList>
    </citation>
    <scope>NUCLEOTIDE SEQUENCE [LARGE SCALE GENOMIC DNA]</scope>
    <source>
        <strain evidence="2 3">Z-1701</strain>
    </source>
</reference>
<dbReference type="AlphaFoldDB" id="A0AA43XM09"/>
<name>A0AA43XM09_9CLOT</name>
<feature type="domain" description="DUF4015" evidence="1">
    <location>
        <begin position="82"/>
        <end position="402"/>
    </location>
</feature>
<accession>A0AA43XM09</accession>
<evidence type="ECO:0000313" key="2">
    <source>
        <dbReference type="EMBL" id="NBG88719.1"/>
    </source>
</evidence>
<gene>
    <name evidence="2" type="ORF">ISALK_09420</name>
</gene>
<organism evidence="2 3">
    <name type="scientific">Isachenkonia alkalipeptolytica</name>
    <dbReference type="NCBI Taxonomy" id="2565777"/>
    <lineage>
        <taxon>Bacteria</taxon>
        <taxon>Bacillati</taxon>
        <taxon>Bacillota</taxon>
        <taxon>Clostridia</taxon>
        <taxon>Eubacteriales</taxon>
        <taxon>Clostridiaceae</taxon>
        <taxon>Isachenkonia</taxon>
    </lineage>
</organism>
<dbReference type="GO" id="GO:0016787">
    <property type="term" value="F:hydrolase activity"/>
    <property type="evidence" value="ECO:0007669"/>
    <property type="project" value="UniProtKB-KW"/>
</dbReference>
<keyword evidence="2" id="KW-0378">Hydrolase</keyword>
<evidence type="ECO:0000313" key="3">
    <source>
        <dbReference type="Proteomes" id="UP000449710"/>
    </source>
</evidence>
<dbReference type="PROSITE" id="PS51257">
    <property type="entry name" value="PROKAR_LIPOPROTEIN"/>
    <property type="match status" value="1"/>
</dbReference>
<evidence type="ECO:0000259" key="1">
    <source>
        <dbReference type="Pfam" id="PF13200"/>
    </source>
</evidence>
<keyword evidence="3" id="KW-1185">Reference proteome</keyword>
<proteinExistence type="predicted"/>
<dbReference type="EMBL" id="SUMG01000010">
    <property type="protein sequence ID" value="NBG88719.1"/>
    <property type="molecule type" value="Genomic_DNA"/>
</dbReference>
<comment type="caution">
    <text evidence="2">The sequence shown here is derived from an EMBL/GenBank/DDBJ whole genome shotgun (WGS) entry which is preliminary data.</text>
</comment>